<evidence type="ECO:0000313" key="2">
    <source>
        <dbReference type="Proteomes" id="UP001055879"/>
    </source>
</evidence>
<comment type="caution">
    <text evidence="1">The sequence shown here is derived from an EMBL/GenBank/DDBJ whole genome shotgun (WGS) entry which is preliminary data.</text>
</comment>
<sequence length="278" mass="31607">MANSLLLVTAYVDKMVLKKPIMVDTDLKIIGVVTWVGHSSMEIQLEASRKLLWQEAEKRNVSRKKRRTQLKNVDCEREAERINALLAEGRVFIDMLTLADRDSILIKDTCLQNALVCQPQQRNTHGRIFGGFLMRRAFELAFATAYAFAGSAPCFLKVDVGNFLHFKSCVLYTELEHPEEPLINVEVVAHVTRPELRSAEPQRRHDRVIERMDAEKSLTNLLHDAKNAFPFSLGKSTQECKFHWPPFVDSDKSVLCSSMNGSGPVREFMASHHPQINT</sequence>
<name>A0ACB9DKB3_ARCLA</name>
<dbReference type="EMBL" id="CM042049">
    <property type="protein sequence ID" value="KAI3746727.1"/>
    <property type="molecule type" value="Genomic_DNA"/>
</dbReference>
<accession>A0ACB9DKB3</accession>
<dbReference type="Proteomes" id="UP001055879">
    <property type="component" value="Linkage Group LG03"/>
</dbReference>
<reference evidence="1 2" key="2">
    <citation type="journal article" date="2022" name="Mol. Ecol. Resour.">
        <title>The genomes of chicory, endive, great burdock and yacon provide insights into Asteraceae paleo-polyploidization history and plant inulin production.</title>
        <authorList>
            <person name="Fan W."/>
            <person name="Wang S."/>
            <person name="Wang H."/>
            <person name="Wang A."/>
            <person name="Jiang F."/>
            <person name="Liu H."/>
            <person name="Zhao H."/>
            <person name="Xu D."/>
            <person name="Zhang Y."/>
        </authorList>
    </citation>
    <scope>NUCLEOTIDE SEQUENCE [LARGE SCALE GENOMIC DNA]</scope>
    <source>
        <strain evidence="2">cv. Niubang</strain>
    </source>
</reference>
<protein>
    <submittedName>
        <fullName evidence="1">Uncharacterized protein</fullName>
    </submittedName>
</protein>
<evidence type="ECO:0000313" key="1">
    <source>
        <dbReference type="EMBL" id="KAI3746727.1"/>
    </source>
</evidence>
<keyword evidence="2" id="KW-1185">Reference proteome</keyword>
<reference evidence="2" key="1">
    <citation type="journal article" date="2022" name="Mol. Ecol. Resour.">
        <title>The genomes of chicory, endive, great burdock and yacon provide insights into Asteraceae palaeo-polyploidization history and plant inulin production.</title>
        <authorList>
            <person name="Fan W."/>
            <person name="Wang S."/>
            <person name="Wang H."/>
            <person name="Wang A."/>
            <person name="Jiang F."/>
            <person name="Liu H."/>
            <person name="Zhao H."/>
            <person name="Xu D."/>
            <person name="Zhang Y."/>
        </authorList>
    </citation>
    <scope>NUCLEOTIDE SEQUENCE [LARGE SCALE GENOMIC DNA]</scope>
    <source>
        <strain evidence="2">cv. Niubang</strain>
    </source>
</reference>
<gene>
    <name evidence="1" type="ORF">L6452_09166</name>
</gene>
<proteinExistence type="predicted"/>
<organism evidence="1 2">
    <name type="scientific">Arctium lappa</name>
    <name type="common">Greater burdock</name>
    <name type="synonym">Lappa major</name>
    <dbReference type="NCBI Taxonomy" id="4217"/>
    <lineage>
        <taxon>Eukaryota</taxon>
        <taxon>Viridiplantae</taxon>
        <taxon>Streptophyta</taxon>
        <taxon>Embryophyta</taxon>
        <taxon>Tracheophyta</taxon>
        <taxon>Spermatophyta</taxon>
        <taxon>Magnoliopsida</taxon>
        <taxon>eudicotyledons</taxon>
        <taxon>Gunneridae</taxon>
        <taxon>Pentapetalae</taxon>
        <taxon>asterids</taxon>
        <taxon>campanulids</taxon>
        <taxon>Asterales</taxon>
        <taxon>Asteraceae</taxon>
        <taxon>Carduoideae</taxon>
        <taxon>Cardueae</taxon>
        <taxon>Arctiinae</taxon>
        <taxon>Arctium</taxon>
    </lineage>
</organism>